<evidence type="ECO:0000313" key="2">
    <source>
        <dbReference type="WBParaSite" id="ES5_v2.g21864.t1"/>
    </source>
</evidence>
<protein>
    <submittedName>
        <fullName evidence="2">Uncharacterized protein</fullName>
    </submittedName>
</protein>
<evidence type="ECO:0000313" key="1">
    <source>
        <dbReference type="Proteomes" id="UP000887579"/>
    </source>
</evidence>
<name>A0AC34FYE8_9BILA</name>
<dbReference type="Proteomes" id="UP000887579">
    <property type="component" value="Unplaced"/>
</dbReference>
<organism evidence="1 2">
    <name type="scientific">Panagrolaimus sp. ES5</name>
    <dbReference type="NCBI Taxonomy" id="591445"/>
    <lineage>
        <taxon>Eukaryota</taxon>
        <taxon>Metazoa</taxon>
        <taxon>Ecdysozoa</taxon>
        <taxon>Nematoda</taxon>
        <taxon>Chromadorea</taxon>
        <taxon>Rhabditida</taxon>
        <taxon>Tylenchina</taxon>
        <taxon>Panagrolaimomorpha</taxon>
        <taxon>Panagrolaimoidea</taxon>
        <taxon>Panagrolaimidae</taxon>
        <taxon>Panagrolaimus</taxon>
    </lineage>
</organism>
<sequence length="203" mass="21900">MPLTTSYSSYKGEELLQTFDFSMTKKHDDYIADSSVKPSDNSKSTLSLHIAAYENSVEEADCETLIIPPIKSFNPINQLQLGFHQNLFEFPRQQKDQKTKPEVIKFKSSKKLLNPNIEARDQQNAVPKSTALQTTATSDAVLSSAEPGASSKNHASTKSGAVKKPLTTTLASSAAKPMPSSTAPSKGGSSSAHDKGQFFSLSS</sequence>
<proteinExistence type="predicted"/>
<reference evidence="2" key="1">
    <citation type="submission" date="2022-11" db="UniProtKB">
        <authorList>
            <consortium name="WormBaseParasite"/>
        </authorList>
    </citation>
    <scope>IDENTIFICATION</scope>
</reference>
<accession>A0AC34FYE8</accession>
<dbReference type="WBParaSite" id="ES5_v2.g21864.t1">
    <property type="protein sequence ID" value="ES5_v2.g21864.t1"/>
    <property type="gene ID" value="ES5_v2.g21864"/>
</dbReference>